<keyword evidence="3 5" id="KW-0378">Hydrolase</keyword>
<dbReference type="Gene3D" id="3.10.300.10">
    <property type="entry name" value="Methylpurine-DNA glycosylase (MPG)"/>
    <property type="match status" value="1"/>
</dbReference>
<dbReference type="KEGG" id="pbo:PACID_05010"/>
<dbReference type="CDD" id="cd00540">
    <property type="entry name" value="AAG"/>
    <property type="match status" value="1"/>
</dbReference>
<dbReference type="AlphaFoldDB" id="K7S1C2"/>
<keyword evidence="2 5" id="KW-0227">DNA damage</keyword>
<evidence type="ECO:0000256" key="2">
    <source>
        <dbReference type="ARBA" id="ARBA00022763"/>
    </source>
</evidence>
<dbReference type="HAMAP" id="MF_00527">
    <property type="entry name" value="3MGH"/>
    <property type="match status" value="1"/>
</dbReference>
<organism evidence="6 7">
    <name type="scientific">Acidipropionibacterium acidipropionici (strain ATCC 4875 / DSM 20272 / JCM 6432 / NBRC 12425 / NCIMB 8070 / 4)</name>
    <name type="common">Propionibacterium acidipropionici</name>
    <dbReference type="NCBI Taxonomy" id="1171373"/>
    <lineage>
        <taxon>Bacteria</taxon>
        <taxon>Bacillati</taxon>
        <taxon>Actinomycetota</taxon>
        <taxon>Actinomycetes</taxon>
        <taxon>Propionibacteriales</taxon>
        <taxon>Propionibacteriaceae</taxon>
        <taxon>Acidipropionibacterium</taxon>
    </lineage>
</organism>
<comment type="similarity">
    <text evidence="1 5">Belongs to the DNA glycosylase MPG family.</text>
</comment>
<dbReference type="InterPro" id="IPR011034">
    <property type="entry name" value="Formyl_transferase-like_C_sf"/>
</dbReference>
<keyword evidence="6" id="KW-0326">Glycosidase</keyword>
<dbReference type="Pfam" id="PF02245">
    <property type="entry name" value="Pur_DNA_glyco"/>
    <property type="match status" value="1"/>
</dbReference>
<dbReference type="GO" id="GO:0003905">
    <property type="term" value="F:alkylbase DNA N-glycosylase activity"/>
    <property type="evidence" value="ECO:0007669"/>
    <property type="project" value="InterPro"/>
</dbReference>
<proteinExistence type="inferred from homology"/>
<dbReference type="PANTHER" id="PTHR10429:SF0">
    <property type="entry name" value="DNA-3-METHYLADENINE GLYCOSYLASE"/>
    <property type="match status" value="1"/>
</dbReference>
<gene>
    <name evidence="6" type="ordered locus">PACID_05010</name>
</gene>
<name>K7S1C2_ACIA4</name>
<evidence type="ECO:0000256" key="3">
    <source>
        <dbReference type="ARBA" id="ARBA00022801"/>
    </source>
</evidence>
<dbReference type="NCBIfam" id="TIGR00567">
    <property type="entry name" value="3mg"/>
    <property type="match status" value="1"/>
</dbReference>
<dbReference type="NCBIfam" id="NF002003">
    <property type="entry name" value="PRK00802.1-3"/>
    <property type="match status" value="1"/>
</dbReference>
<dbReference type="EMBL" id="CP003493">
    <property type="protein sequence ID" value="AFV88342.1"/>
    <property type="molecule type" value="Genomic_DNA"/>
</dbReference>
<dbReference type="GO" id="GO:0003677">
    <property type="term" value="F:DNA binding"/>
    <property type="evidence" value="ECO:0007669"/>
    <property type="project" value="InterPro"/>
</dbReference>
<evidence type="ECO:0000313" key="6">
    <source>
        <dbReference type="EMBL" id="AFV88342.1"/>
    </source>
</evidence>
<dbReference type="STRING" id="1171373.PACID_05010"/>
<evidence type="ECO:0000313" key="7">
    <source>
        <dbReference type="Proteomes" id="UP000000214"/>
    </source>
</evidence>
<evidence type="ECO:0000256" key="5">
    <source>
        <dbReference type="HAMAP-Rule" id="MF_00527"/>
    </source>
</evidence>
<dbReference type="InterPro" id="IPR036995">
    <property type="entry name" value="MPG_sf"/>
</dbReference>
<dbReference type="eggNOG" id="COG2094">
    <property type="taxonomic scope" value="Bacteria"/>
</dbReference>
<dbReference type="InterPro" id="IPR003180">
    <property type="entry name" value="MPG"/>
</dbReference>
<evidence type="ECO:0000256" key="4">
    <source>
        <dbReference type="ARBA" id="ARBA00023204"/>
    </source>
</evidence>
<dbReference type="SUPFAM" id="SSF50486">
    <property type="entry name" value="FMT C-terminal domain-like"/>
    <property type="match status" value="1"/>
</dbReference>
<accession>K7S1C2</accession>
<dbReference type="PANTHER" id="PTHR10429">
    <property type="entry name" value="DNA-3-METHYLADENINE GLYCOSYLASE"/>
    <property type="match status" value="1"/>
</dbReference>
<dbReference type="PATRIC" id="fig|1171373.8.peg.505"/>
<reference evidence="6 7" key="1">
    <citation type="journal article" date="2012" name="BMC Genomics">
        <title>The genome sequence of Propionibacterium acidipropionici provides insights into its biotechnological and industrial potential.</title>
        <authorList>
            <person name="Parizzi L.P."/>
            <person name="Grassi M.C."/>
            <person name="Llerena L.A."/>
            <person name="Carazzolle M.F."/>
            <person name="Queiroz V.L."/>
            <person name="Lunardi I."/>
            <person name="Zeidler A.F."/>
            <person name="Teixeira P.J."/>
            <person name="Mieczkowski P."/>
            <person name="Rincones J."/>
            <person name="Pereira G.A."/>
        </authorList>
    </citation>
    <scope>NUCLEOTIDE SEQUENCE [LARGE SCALE GENOMIC DNA]</scope>
    <source>
        <strain evidence="7">ATCC 4875 / DSM 20272 / JCM 6432 / NBRC 12425 / NCIMB 8070</strain>
    </source>
</reference>
<protein>
    <recommendedName>
        <fullName evidence="5">Putative 3-methyladenine DNA glycosylase</fullName>
        <ecNumber evidence="5">3.2.2.-</ecNumber>
    </recommendedName>
</protein>
<dbReference type="GO" id="GO:0006284">
    <property type="term" value="P:base-excision repair"/>
    <property type="evidence" value="ECO:0007669"/>
    <property type="project" value="InterPro"/>
</dbReference>
<dbReference type="HOGENOM" id="CLU_060471_3_0_11"/>
<sequence length="218" mass="23433">MPQWWSGLPILGHVIDLSQPALDVAPLLLGAVISHTVVLDDGSRAEVRIRLTEVEAYMGPDDPASHAFRGPTPRTAVMFGPPSHLYLYLSYGIHRCVNVVCSPDGRASAVLLRAGEVVSGEDLARRRRSGAARQVPDRRLACGPGNLGQALGAGLSDSGAVLWQSEGLCPPPEAATWRLEPPGSPTPCSRSRRVGISHNAEKLWRFTIPDDPTVSRPR</sequence>
<dbReference type="Proteomes" id="UP000000214">
    <property type="component" value="Chromosome"/>
</dbReference>
<dbReference type="EC" id="3.2.2.-" evidence="5"/>
<keyword evidence="4 5" id="KW-0234">DNA repair</keyword>
<evidence type="ECO:0000256" key="1">
    <source>
        <dbReference type="ARBA" id="ARBA00009232"/>
    </source>
</evidence>